<dbReference type="Pfam" id="PF00107">
    <property type="entry name" value="ADH_zinc_N"/>
    <property type="match status" value="1"/>
</dbReference>
<dbReference type="SUPFAM" id="SSF50129">
    <property type="entry name" value="GroES-like"/>
    <property type="match status" value="1"/>
</dbReference>
<dbReference type="PANTHER" id="PTHR43677:SF4">
    <property type="entry name" value="QUINONE OXIDOREDUCTASE-LIKE PROTEIN 2"/>
    <property type="match status" value="1"/>
</dbReference>
<dbReference type="InterPro" id="IPR020843">
    <property type="entry name" value="ER"/>
</dbReference>
<dbReference type="SMART" id="SM00829">
    <property type="entry name" value="PKS_ER"/>
    <property type="match status" value="1"/>
</dbReference>
<dbReference type="InterPro" id="IPR013154">
    <property type="entry name" value="ADH-like_N"/>
</dbReference>
<dbReference type="InterPro" id="IPR011032">
    <property type="entry name" value="GroES-like_sf"/>
</dbReference>
<name>A0ABW5G5G4_9PSEU</name>
<dbReference type="EMBL" id="JBHUKR010000023">
    <property type="protein sequence ID" value="MFD2421870.1"/>
    <property type="molecule type" value="Genomic_DNA"/>
</dbReference>
<dbReference type="Pfam" id="PF08240">
    <property type="entry name" value="ADH_N"/>
    <property type="match status" value="1"/>
</dbReference>
<dbReference type="InterPro" id="IPR013149">
    <property type="entry name" value="ADH-like_C"/>
</dbReference>
<keyword evidence="3" id="KW-1185">Reference proteome</keyword>
<dbReference type="Gene3D" id="3.90.180.10">
    <property type="entry name" value="Medium-chain alcohol dehydrogenases, catalytic domain"/>
    <property type="match status" value="1"/>
</dbReference>
<dbReference type="Proteomes" id="UP001597417">
    <property type="component" value="Unassembled WGS sequence"/>
</dbReference>
<evidence type="ECO:0000313" key="2">
    <source>
        <dbReference type="EMBL" id="MFD2421870.1"/>
    </source>
</evidence>
<proteinExistence type="predicted"/>
<comment type="caution">
    <text evidence="2">The sequence shown here is derived from an EMBL/GenBank/DDBJ whole genome shotgun (WGS) entry which is preliminary data.</text>
</comment>
<dbReference type="RefSeq" id="WP_378270680.1">
    <property type="nucleotide sequence ID" value="NZ_JBHUKR010000023.1"/>
</dbReference>
<reference evidence="3" key="1">
    <citation type="journal article" date="2019" name="Int. J. Syst. Evol. Microbiol.">
        <title>The Global Catalogue of Microorganisms (GCM) 10K type strain sequencing project: providing services to taxonomists for standard genome sequencing and annotation.</title>
        <authorList>
            <consortium name="The Broad Institute Genomics Platform"/>
            <consortium name="The Broad Institute Genome Sequencing Center for Infectious Disease"/>
            <person name="Wu L."/>
            <person name="Ma J."/>
        </authorList>
    </citation>
    <scope>NUCLEOTIDE SEQUENCE [LARGE SCALE GENOMIC DNA]</scope>
    <source>
        <strain evidence="3">CGMCC 4.7645</strain>
    </source>
</reference>
<organism evidence="2 3">
    <name type="scientific">Amycolatopsis pigmentata</name>
    <dbReference type="NCBI Taxonomy" id="450801"/>
    <lineage>
        <taxon>Bacteria</taxon>
        <taxon>Bacillati</taxon>
        <taxon>Actinomycetota</taxon>
        <taxon>Actinomycetes</taxon>
        <taxon>Pseudonocardiales</taxon>
        <taxon>Pseudonocardiaceae</taxon>
        <taxon>Amycolatopsis</taxon>
    </lineage>
</organism>
<evidence type="ECO:0000259" key="1">
    <source>
        <dbReference type="SMART" id="SM00829"/>
    </source>
</evidence>
<dbReference type="SUPFAM" id="SSF51735">
    <property type="entry name" value="NAD(P)-binding Rossmann-fold domains"/>
    <property type="match status" value="1"/>
</dbReference>
<protein>
    <submittedName>
        <fullName evidence="2">Zinc-binding dehydrogenase</fullName>
    </submittedName>
</protein>
<evidence type="ECO:0000313" key="3">
    <source>
        <dbReference type="Proteomes" id="UP001597417"/>
    </source>
</evidence>
<dbReference type="InterPro" id="IPR036291">
    <property type="entry name" value="NAD(P)-bd_dom_sf"/>
</dbReference>
<sequence length="322" mass="33097">MRAFLLESFDGPDALRLTTTAEPSPGEDGVVVRVRAVGVNFPDLLTTRGKLADLPSLPTIPGREIAGVVEHAPRDSAWRPGDRVAAYIDHGGYAEAVEVPLDRVMALPASADFAAGAALVVNYQTAYFALTTRGRLASGETVLVLGAAGGIGTAAVQVAGASGARVIAGVANEEQAETALSAGAGDAVVLATGFAAKVRALSGEGVDVVVDPLGGDVSLEALRCLRPEGRHLVVGFVAGGVPALPANRLLMRNLEAIGVSWTGPMRAPGPGFADVGRILAEMYERNLLRPQIGARYALTDLPFALSQLEQGAVHGKAIVEIG</sequence>
<dbReference type="InterPro" id="IPR051397">
    <property type="entry name" value="Zn-ADH-like_protein"/>
</dbReference>
<dbReference type="PANTHER" id="PTHR43677">
    <property type="entry name" value="SHORT-CHAIN DEHYDROGENASE/REDUCTASE"/>
    <property type="match status" value="1"/>
</dbReference>
<dbReference type="Gene3D" id="3.40.50.720">
    <property type="entry name" value="NAD(P)-binding Rossmann-like Domain"/>
    <property type="match status" value="1"/>
</dbReference>
<accession>A0ABW5G5G4</accession>
<feature type="domain" description="Enoyl reductase (ER)" evidence="1">
    <location>
        <begin position="11"/>
        <end position="319"/>
    </location>
</feature>
<gene>
    <name evidence="2" type="ORF">ACFSXZ_36635</name>
</gene>